<dbReference type="InterPro" id="IPR029063">
    <property type="entry name" value="SAM-dependent_MTases_sf"/>
</dbReference>
<evidence type="ECO:0000313" key="10">
    <source>
        <dbReference type="Proteomes" id="UP000748752"/>
    </source>
</evidence>
<comment type="caution">
    <text evidence="9">The sequence shown here is derived from an EMBL/GenBank/DDBJ whole genome shotgun (WGS) entry which is preliminary data.</text>
</comment>
<dbReference type="Pfam" id="PF13649">
    <property type="entry name" value="Methyltransf_25"/>
    <property type="match status" value="1"/>
</dbReference>
<dbReference type="PROSITE" id="PS00092">
    <property type="entry name" value="N6_MTASE"/>
    <property type="match status" value="1"/>
</dbReference>
<dbReference type="Proteomes" id="UP000748752">
    <property type="component" value="Unassembled WGS sequence"/>
</dbReference>
<proteinExistence type="predicted"/>
<evidence type="ECO:0000256" key="2">
    <source>
        <dbReference type="ARBA" id="ARBA00022603"/>
    </source>
</evidence>
<name>A0ABS1CFU9_9GAMM</name>
<dbReference type="Gene3D" id="3.40.50.150">
    <property type="entry name" value="Vaccinia Virus protein VP39"/>
    <property type="match status" value="1"/>
</dbReference>
<feature type="domain" description="Type II methyltransferase M.Eco57I C-terminal" evidence="8">
    <location>
        <begin position="269"/>
        <end position="522"/>
    </location>
</feature>
<protein>
    <recommendedName>
        <fullName evidence="1">site-specific DNA-methyltransferase (adenine-specific)</fullName>
        <ecNumber evidence="1">2.1.1.72</ecNumber>
    </recommendedName>
</protein>
<dbReference type="InterPro" id="IPR041698">
    <property type="entry name" value="Methyltransf_25"/>
</dbReference>
<evidence type="ECO:0000256" key="1">
    <source>
        <dbReference type="ARBA" id="ARBA00011900"/>
    </source>
</evidence>
<gene>
    <name evidence="9" type="ORF">CKO31_08530</name>
</gene>
<dbReference type="Pfam" id="PF22837">
    <property type="entry name" value="M_Eco57I_C"/>
    <property type="match status" value="1"/>
</dbReference>
<dbReference type="InterPro" id="IPR054520">
    <property type="entry name" value="M_Eco57I_C"/>
</dbReference>
<dbReference type="PANTHER" id="PTHR33841:SF5">
    <property type="entry name" value="DNA METHYLASE (MODIFICATION METHYLASE) (METHYLTRANSFERASE)-RELATED"/>
    <property type="match status" value="1"/>
</dbReference>
<evidence type="ECO:0000256" key="5">
    <source>
        <dbReference type="ARBA" id="ARBA00022747"/>
    </source>
</evidence>
<evidence type="ECO:0000259" key="8">
    <source>
        <dbReference type="Pfam" id="PF22837"/>
    </source>
</evidence>
<dbReference type="EC" id="2.1.1.72" evidence="1"/>
<organism evidence="9 10">
    <name type="scientific">Thiohalocapsa halophila</name>
    <dbReference type="NCBI Taxonomy" id="69359"/>
    <lineage>
        <taxon>Bacteria</taxon>
        <taxon>Pseudomonadati</taxon>
        <taxon>Pseudomonadota</taxon>
        <taxon>Gammaproteobacteria</taxon>
        <taxon>Chromatiales</taxon>
        <taxon>Chromatiaceae</taxon>
        <taxon>Thiohalocapsa</taxon>
    </lineage>
</organism>
<dbReference type="SUPFAM" id="SSF53335">
    <property type="entry name" value="S-adenosyl-L-methionine-dependent methyltransferases"/>
    <property type="match status" value="1"/>
</dbReference>
<accession>A0ABS1CFU9</accession>
<reference evidence="9 10" key="1">
    <citation type="journal article" date="2020" name="Microorganisms">
        <title>Osmotic Adaptation and Compatible Solute Biosynthesis of Phototrophic Bacteria as Revealed from Genome Analyses.</title>
        <authorList>
            <person name="Imhoff J.F."/>
            <person name="Rahn T."/>
            <person name="Kunzel S."/>
            <person name="Keller A."/>
            <person name="Neulinger S.C."/>
        </authorList>
    </citation>
    <scope>NUCLEOTIDE SEQUENCE [LARGE SCALE GENOMIC DNA]</scope>
    <source>
        <strain evidence="9 10">DSM 6210</strain>
    </source>
</reference>
<dbReference type="PRINTS" id="PR00507">
    <property type="entry name" value="N12N6MTFRASE"/>
</dbReference>
<evidence type="ECO:0000256" key="6">
    <source>
        <dbReference type="ARBA" id="ARBA00047942"/>
    </source>
</evidence>
<dbReference type="EMBL" id="NRRV01000016">
    <property type="protein sequence ID" value="MBK1630787.1"/>
    <property type="molecule type" value="Genomic_DNA"/>
</dbReference>
<feature type="domain" description="Methyltransferase" evidence="7">
    <location>
        <begin position="49"/>
        <end position="143"/>
    </location>
</feature>
<dbReference type="PROSITE" id="PS51257">
    <property type="entry name" value="PROKAR_LIPOPROTEIN"/>
    <property type="match status" value="1"/>
</dbReference>
<keyword evidence="10" id="KW-1185">Reference proteome</keyword>
<evidence type="ECO:0000259" key="7">
    <source>
        <dbReference type="Pfam" id="PF13649"/>
    </source>
</evidence>
<keyword evidence="3" id="KW-0808">Transferase</keyword>
<evidence type="ECO:0000256" key="4">
    <source>
        <dbReference type="ARBA" id="ARBA00022691"/>
    </source>
</evidence>
<comment type="catalytic activity">
    <reaction evidence="6">
        <text>a 2'-deoxyadenosine in DNA + S-adenosyl-L-methionine = an N(6)-methyl-2'-deoxyadenosine in DNA + S-adenosyl-L-homocysteine + H(+)</text>
        <dbReference type="Rhea" id="RHEA:15197"/>
        <dbReference type="Rhea" id="RHEA-COMP:12418"/>
        <dbReference type="Rhea" id="RHEA-COMP:12419"/>
        <dbReference type="ChEBI" id="CHEBI:15378"/>
        <dbReference type="ChEBI" id="CHEBI:57856"/>
        <dbReference type="ChEBI" id="CHEBI:59789"/>
        <dbReference type="ChEBI" id="CHEBI:90615"/>
        <dbReference type="ChEBI" id="CHEBI:90616"/>
        <dbReference type="EC" id="2.1.1.72"/>
    </reaction>
</comment>
<evidence type="ECO:0000313" key="9">
    <source>
        <dbReference type="EMBL" id="MBK1630787.1"/>
    </source>
</evidence>
<dbReference type="InterPro" id="IPR050953">
    <property type="entry name" value="N4_N6_ade-DNA_methylase"/>
</dbReference>
<sequence length="556" mass="59708">MSKAPAASTHSAPTASSASCRKALGAYYTAAPVVDFLVTWGLGLGGGAVMDPSCGDGRFLVAAARQGATRLVGCDLDPVALRTAKASLSDAGSGADWHQGDFFLLAPEREAHVDLVVGNPPFIRYQHFSGETRARALASALRVGARLSRLSASWAPFLLHAMQFLRPGGAMGMVVPAELAQTAYGTETLRALCAGFARVRLLTFRRNWFDDAQQETFLLLAEDRGGATASAELVPLDRIQDLAGFAVSAAGQDGFSLDTARGGRLGLAFVAPAARDLYLRLIDRADVVELCSLGEVANGYVSGANEFFHCTAADGAQRELPQEWLLPIARNSRSLVGLTFTQRDIACAEARGVPHHLILPREDDLFAADSVALEAFQRAGERAGIPARYKCRTRKPWWRVPGLIRADVLLPYMIGSEPRASVNCGNALYPNSLHGLRLANPMLAVRVVLGLASSLSLLSMELVGRSYGGGILKLEPTEMQRVRLVLPICGEQELSAAFGQADASLRDGDFKTVVQTADRLILTDQLGLSTQDVECLRQARAALVERRLARSRRTKQ</sequence>
<dbReference type="RefSeq" id="WP_200236001.1">
    <property type="nucleotide sequence ID" value="NZ_NRRV01000016.1"/>
</dbReference>
<dbReference type="CDD" id="cd02440">
    <property type="entry name" value="AdoMet_MTases"/>
    <property type="match status" value="1"/>
</dbReference>
<evidence type="ECO:0000256" key="3">
    <source>
        <dbReference type="ARBA" id="ARBA00022679"/>
    </source>
</evidence>
<keyword evidence="4" id="KW-0949">S-adenosyl-L-methionine</keyword>
<dbReference type="InterPro" id="IPR002052">
    <property type="entry name" value="DNA_methylase_N6_adenine_CS"/>
</dbReference>
<keyword evidence="2" id="KW-0489">Methyltransferase</keyword>
<dbReference type="PANTHER" id="PTHR33841">
    <property type="entry name" value="DNA METHYLTRANSFERASE YEEA-RELATED"/>
    <property type="match status" value="1"/>
</dbReference>
<keyword evidence="5" id="KW-0680">Restriction system</keyword>